<accession>A0AA36Y4S0</accession>
<dbReference type="RefSeq" id="WP_009533216.1">
    <property type="nucleotide sequence ID" value="NZ_JH590863.1"/>
</dbReference>
<evidence type="ECO:0000313" key="3">
    <source>
        <dbReference type="Proteomes" id="UP000018466"/>
    </source>
</evidence>
<feature type="transmembrane region" description="Helical" evidence="1">
    <location>
        <begin position="168"/>
        <end position="188"/>
    </location>
</feature>
<evidence type="ECO:0000256" key="1">
    <source>
        <dbReference type="SAM" id="Phobius"/>
    </source>
</evidence>
<keyword evidence="1" id="KW-0812">Transmembrane</keyword>
<protein>
    <submittedName>
        <fullName evidence="2">Uncharacterized protein</fullName>
    </submittedName>
</protein>
<reference evidence="2 3" key="1">
    <citation type="submission" date="2011-10" db="EMBL/GenBank/DDBJ databases">
        <title>The Genome Sequence of Lachnospiraceae bacterium ACC2.</title>
        <authorList>
            <consortium name="The Broad Institute Genome Sequencing Platform"/>
            <person name="Earl A."/>
            <person name="Ward D."/>
            <person name="Feldgarden M."/>
            <person name="Gevers D."/>
            <person name="Sizova M."/>
            <person name="Hazen A."/>
            <person name="Epstein S."/>
            <person name="Young S.K."/>
            <person name="Zeng Q."/>
            <person name="Gargeya S."/>
            <person name="Fitzgerald M."/>
            <person name="Haas B."/>
            <person name="Abouelleil A."/>
            <person name="Alvarado L."/>
            <person name="Arachchi H.M."/>
            <person name="Berlin A."/>
            <person name="Brown A."/>
            <person name="Chapman S.B."/>
            <person name="Chen Z."/>
            <person name="Dunbar C."/>
            <person name="Freedman E."/>
            <person name="Gearin G."/>
            <person name="Goldberg J."/>
            <person name="Griggs A."/>
            <person name="Gujja S."/>
            <person name="Heiman D."/>
            <person name="Howarth C."/>
            <person name="Larson L."/>
            <person name="Lui A."/>
            <person name="MacDonald P.J.P."/>
            <person name="Montmayeur A."/>
            <person name="Murphy C."/>
            <person name="Neiman D."/>
            <person name="Pearson M."/>
            <person name="Priest M."/>
            <person name="Roberts A."/>
            <person name="Saif S."/>
            <person name="Shea T."/>
            <person name="Shenoy N."/>
            <person name="Sisk P."/>
            <person name="Stolte C."/>
            <person name="Sykes S."/>
            <person name="Wortman J."/>
            <person name="Nusbaum C."/>
            <person name="Birren B."/>
        </authorList>
    </citation>
    <scope>NUCLEOTIDE SEQUENCE [LARGE SCALE GENOMIC DNA]</scope>
    <source>
        <strain evidence="2 3">ACC2</strain>
    </source>
</reference>
<keyword evidence="1" id="KW-0472">Membrane</keyword>
<sequence>MSVTSVNQQLATELGLSYDRESGIVAGIYNGYHIAFIMQNNLRQIIVSVSNGTGQMPEKEVLKQAHKENKKVLSNPSVQGYRATYSIPSAISDKGKLERSAAAAAVLTEFLKANCLRDCSELSGRPDESSCYYVSGGLRFLTRDEYDTERNRAQSSFNEQNSKRGNPIAGIVGALIGSFAGLFVMVLIGQLGFVSPWTGLVMGVCVAKGYELLSGKFDTVGLVCSILIMVGMTYLGNQLDWAITIARAYEANVFDAFPVVNEVVKANELLPVYYRNLALYYFAMLCGALPTIYGLMKNRQLLNVSYPIGPEAHESVVYVSSENGTDSE</sequence>
<keyword evidence="3" id="KW-1185">Reference proteome</keyword>
<comment type="caution">
    <text evidence="2">The sequence shown here is derived from an EMBL/GenBank/DDBJ whole genome shotgun (WGS) entry which is preliminary data.</text>
</comment>
<name>A0AA36Y4S0_9FIRM</name>
<keyword evidence="1" id="KW-1133">Transmembrane helix</keyword>
<dbReference type="EMBL" id="AGEL01000007">
    <property type="protein sequence ID" value="EHO16685.1"/>
    <property type="molecule type" value="Genomic_DNA"/>
</dbReference>
<feature type="transmembrane region" description="Helical" evidence="1">
    <location>
        <begin position="217"/>
        <end position="235"/>
    </location>
</feature>
<proteinExistence type="predicted"/>
<dbReference type="Proteomes" id="UP000018466">
    <property type="component" value="Unassembled WGS sequence"/>
</dbReference>
<dbReference type="AlphaFoldDB" id="A0AA36Y4S0"/>
<organism evidence="2 3">
    <name type="scientific">Stomatobaculum longum</name>
    <dbReference type="NCBI Taxonomy" id="796942"/>
    <lineage>
        <taxon>Bacteria</taxon>
        <taxon>Bacillati</taxon>
        <taxon>Bacillota</taxon>
        <taxon>Clostridia</taxon>
        <taxon>Lachnospirales</taxon>
        <taxon>Lachnospiraceae</taxon>
        <taxon>Stomatobaculum</taxon>
    </lineage>
</organism>
<feature type="transmembrane region" description="Helical" evidence="1">
    <location>
        <begin position="278"/>
        <end position="296"/>
    </location>
</feature>
<gene>
    <name evidence="2" type="ORF">HMPREF9623_01384</name>
</gene>
<evidence type="ECO:0000313" key="2">
    <source>
        <dbReference type="EMBL" id="EHO16685.1"/>
    </source>
</evidence>
<dbReference type="GeneID" id="86941131"/>